<dbReference type="eggNOG" id="ENOG5032U5F">
    <property type="taxonomic scope" value="Bacteria"/>
</dbReference>
<accession>A0A0H3F3K9</accession>
<dbReference type="OrthoDB" id="3174560at2"/>
<protein>
    <submittedName>
        <fullName evidence="2">RelB/DinJ family addiction module antitoxin</fullName>
    </submittedName>
</protein>
<dbReference type="RefSeq" id="WP_013573428.1">
    <property type="nucleotide sequence ID" value="NC_015061.1"/>
</dbReference>
<dbReference type="Proteomes" id="UP001598201">
    <property type="component" value="Unassembled WGS sequence"/>
</dbReference>
<dbReference type="Proteomes" id="UP000007257">
    <property type="component" value="Chromosome"/>
</dbReference>
<dbReference type="Pfam" id="PF21217">
    <property type="entry name" value="PaaA2"/>
    <property type="match status" value="1"/>
</dbReference>
<dbReference type="EMBL" id="CP002505">
    <property type="protein sequence ID" value="ADW71710.1"/>
    <property type="molecule type" value="Genomic_DNA"/>
</dbReference>
<gene>
    <name evidence="2" type="ordered locus">Rahaq_0077</name>
    <name evidence="3" type="ORF">ACFPK4_04150</name>
</gene>
<organism evidence="2 4">
    <name type="scientific">Rahnella sp. (strain Y9602)</name>
    <dbReference type="NCBI Taxonomy" id="2703885"/>
    <lineage>
        <taxon>Bacteria</taxon>
        <taxon>Pseudomonadati</taxon>
        <taxon>Pseudomonadota</taxon>
        <taxon>Gammaproteobacteria</taxon>
        <taxon>Enterobacterales</taxon>
        <taxon>Yersiniaceae</taxon>
        <taxon>Rahnella</taxon>
    </lineage>
</organism>
<dbReference type="KEGG" id="rah:Rahaq_0077"/>
<dbReference type="Gene3D" id="6.20.450.20">
    <property type="match status" value="1"/>
</dbReference>
<dbReference type="HOGENOM" id="CLU_141033_0_0_6"/>
<reference evidence="4" key="1">
    <citation type="submission" date="2011-01" db="EMBL/GenBank/DDBJ databases">
        <title>Complete sequence of chromosome of Rahnella sp. Y9602.</title>
        <authorList>
            <consortium name="US DOE Joint Genome Institute"/>
            <person name="Lucas S."/>
            <person name="Copeland A."/>
            <person name="Lapidus A."/>
            <person name="Cheng J.-F."/>
            <person name="Goodwin L."/>
            <person name="Pitluck S."/>
            <person name="Lu M."/>
            <person name="Detter J.C."/>
            <person name="Han C."/>
            <person name="Tapia R."/>
            <person name="Land M."/>
            <person name="Hauser L."/>
            <person name="Kyrpides N."/>
            <person name="Ivanova N."/>
            <person name="Ovchinnikova G."/>
            <person name="Pagani I."/>
            <person name="Sobecky P.A."/>
            <person name="Martinez R.J."/>
            <person name="Woyke T."/>
        </authorList>
    </citation>
    <scope>NUCLEOTIDE SEQUENCE [LARGE SCALE GENOMIC DNA]</scope>
    <source>
        <strain evidence="4">Y9602</strain>
    </source>
</reference>
<evidence type="ECO:0000313" key="2">
    <source>
        <dbReference type="EMBL" id="ADW71710.1"/>
    </source>
</evidence>
<evidence type="ECO:0000313" key="5">
    <source>
        <dbReference type="Proteomes" id="UP001598201"/>
    </source>
</evidence>
<proteinExistence type="predicted"/>
<keyword evidence="5" id="KW-1185">Reference proteome</keyword>
<evidence type="ECO:0000259" key="1">
    <source>
        <dbReference type="Pfam" id="PF21217"/>
    </source>
</evidence>
<dbReference type="EMBL" id="JBHUCJ010000006">
    <property type="protein sequence ID" value="MFD3222712.1"/>
    <property type="molecule type" value="Genomic_DNA"/>
</dbReference>
<dbReference type="GeneID" id="95419195"/>
<evidence type="ECO:0000313" key="4">
    <source>
        <dbReference type="Proteomes" id="UP000007257"/>
    </source>
</evidence>
<dbReference type="InterPro" id="IPR048851">
    <property type="entry name" value="PaaA2_dom"/>
</dbReference>
<reference evidence="3 5" key="3">
    <citation type="submission" date="2024-09" db="EMBL/GenBank/DDBJ databases">
        <title>Genomes of Rahnella.</title>
        <authorList>
            <person name="Mnguni F.C."/>
            <person name="Shin G.Y."/>
            <person name="Coutinho T."/>
        </authorList>
    </citation>
    <scope>NUCLEOTIDE SEQUENCE [LARGE SCALE GENOMIC DNA]</scope>
    <source>
        <strain evidence="3 5">20WA0057</strain>
    </source>
</reference>
<dbReference type="AlphaFoldDB" id="A0A0H3F3K9"/>
<feature type="domain" description="Stability determinant" evidence="1">
    <location>
        <begin position="109"/>
        <end position="139"/>
    </location>
</feature>
<reference evidence="2 4" key="2">
    <citation type="journal article" date="2012" name="J. Bacteriol.">
        <title>Complete Genome Sequence of Rahnella sp. Strain Y9602, a Gammaproteobacterium Isolate from Metal- and Radionuclide-Contaminated Soil.</title>
        <authorList>
            <person name="Martinez R.J."/>
            <person name="Bruce D."/>
            <person name="Detter C."/>
            <person name="Goodwin L.A."/>
            <person name="Han J."/>
            <person name="Han C.S."/>
            <person name="Held B."/>
            <person name="Land M.L."/>
            <person name="Mikhailova N."/>
            <person name="Nolan M."/>
            <person name="Pennacchio L."/>
            <person name="Pitluck S."/>
            <person name="Tapia R."/>
            <person name="Woyke T."/>
            <person name="Sobecky P.A."/>
        </authorList>
    </citation>
    <scope>NUCLEOTIDE SEQUENCE [LARGE SCALE GENOMIC DNA]</scope>
    <source>
        <strain evidence="2 4">Y9602</strain>
    </source>
</reference>
<sequence>MSKETIDHSTLICLTEAGAVSQLSVVAQQGGWIIMIRYGEHQRTLIAQRSGKVRVFKRFDTLAAYLKDMGINQFEVDITDYDPVGSGKGTRPDRSAALKRAHEAAAMDEATYDLWFRKRVQESLDDPRPVIPHEQVKAEFAARKAALLKEQEK</sequence>
<name>A0A0H3F3K9_RAHSY</name>
<evidence type="ECO:0000313" key="3">
    <source>
        <dbReference type="EMBL" id="MFD3222712.1"/>
    </source>
</evidence>